<evidence type="ECO:0000313" key="2">
    <source>
        <dbReference type="EMBL" id="TZG41282.1"/>
    </source>
</evidence>
<name>A0A5D9DDC3_HALER</name>
<dbReference type="OrthoDB" id="6174294at2"/>
<proteinExistence type="predicted"/>
<dbReference type="RefSeq" id="WP_149320476.1">
    <property type="nucleotide sequence ID" value="NZ_JARWAH010000001.1"/>
</dbReference>
<dbReference type="Proteomes" id="UP000324260">
    <property type="component" value="Unassembled WGS sequence"/>
</dbReference>
<gene>
    <name evidence="2" type="ORF">FZZ93_01055</name>
</gene>
<evidence type="ECO:0000256" key="1">
    <source>
        <dbReference type="SAM" id="MobiDB-lite"/>
    </source>
</evidence>
<keyword evidence="3" id="KW-1185">Reference proteome</keyword>
<accession>A0A5D9DDC3</accession>
<dbReference type="AlphaFoldDB" id="A0A5D9DDC3"/>
<reference evidence="2 3" key="1">
    <citation type="submission" date="2019-08" db="EMBL/GenBank/DDBJ databases">
        <title>Draft Genome Sequence of Halomonas eurihalina Isolated from Preserved Hide-surface.</title>
        <authorList>
            <person name="Hussain S.A."/>
            <person name="Xu A."/>
            <person name="Sarker M."/>
            <person name="Sommers C."/>
        </authorList>
    </citation>
    <scope>NUCLEOTIDE SEQUENCE [LARGE SCALE GENOMIC DNA]</scope>
    <source>
        <strain evidence="2 3">MS1</strain>
    </source>
</reference>
<protein>
    <submittedName>
        <fullName evidence="2">Uncharacterized protein</fullName>
    </submittedName>
</protein>
<organism evidence="2 3">
    <name type="scientific">Halomonas eurihalina</name>
    <dbReference type="NCBI Taxonomy" id="42566"/>
    <lineage>
        <taxon>Bacteria</taxon>
        <taxon>Pseudomonadati</taxon>
        <taxon>Pseudomonadota</taxon>
        <taxon>Gammaproteobacteria</taxon>
        <taxon>Oceanospirillales</taxon>
        <taxon>Halomonadaceae</taxon>
        <taxon>Halomonas</taxon>
    </lineage>
</organism>
<comment type="caution">
    <text evidence="2">The sequence shown here is derived from an EMBL/GenBank/DDBJ whole genome shotgun (WGS) entry which is preliminary data.</text>
</comment>
<dbReference type="EMBL" id="VTPU01000001">
    <property type="protein sequence ID" value="TZG41282.1"/>
    <property type="molecule type" value="Genomic_DNA"/>
</dbReference>
<feature type="region of interest" description="Disordered" evidence="1">
    <location>
        <begin position="425"/>
        <end position="449"/>
    </location>
</feature>
<evidence type="ECO:0000313" key="3">
    <source>
        <dbReference type="Proteomes" id="UP000324260"/>
    </source>
</evidence>
<sequence>MSTRSLGQLTLDLVTRTGGFTGPLDKAARHTKKTMKDISSSVKAVTATVAASTAAVAAAGAGIYAYTKAGMDSIDTQVKLARQVDATIGELRGVTRAAEDAGIAQGRLEGSLLSYNKRLGDTIRGTGEAKEAYEALGIEASELADMPLPDQLALISDRISQLDSTAARTSIADKLMSGGRETVKLFESGGDAIRDAVQEIEDYGLAIDMIDASVIEAANDALDRTTLVTDSARDALAVELSPVILEVADRFNEAARDAGGMGEAIQAAIESSLQSISLLLDKYHDLRILSKRVEVGTDDMNLAVAEFAREAWTSVSEFLDGTISKVNHLIELFNKLPGVGEIEPLGKFGDSEFMDRIDQQFEKALGNRNLSRIELDDLLDAESPSKRLDEFFDEVERRRDEIVSNAYKDQFKPLDQWFLRESDIPSLGTGDNDDDGSSDGISKAAREAAREIERQQEAYRGLLEELYPVEAMQQQYLEQQQLLSAAYEQGEISADRYADALDRLKENQRSEQEPGQAYDILDPSGIRMDGEEGGYWEQWLQGAEEAFTDFDELAGNTIDNFSSRFGDAFESVIFDAKSLGEATRGVFEGMARSVVNALGEMAAQWLAYQAVQAATQSMATTAQTAAVTQAAATGTSIASAYAPAAAMASLASFGGNAAAATAGITATTAVAEGMALAGMAHDGIDSVPETGTWLLQEGERVTTSETSDKLDRTLDRVIAGQESGGRSGGPLEVNVRNEGEPMAVRRVDDRFEGDQRIIDVVLANVSGEQELHDLITTKYNLGPRGD</sequence>